<feature type="compositionally biased region" description="Low complexity" evidence="5">
    <location>
        <begin position="155"/>
        <end position="166"/>
    </location>
</feature>
<evidence type="ECO:0000256" key="3">
    <source>
        <dbReference type="ARBA" id="ARBA00023125"/>
    </source>
</evidence>
<dbReference type="InterPro" id="IPR009057">
    <property type="entry name" value="Homeodomain-like_sf"/>
</dbReference>
<dbReference type="OrthoDB" id="2143914at2759"/>
<dbReference type="Proteomes" id="UP000237000">
    <property type="component" value="Unassembled WGS sequence"/>
</dbReference>
<proteinExistence type="predicted"/>
<evidence type="ECO:0000256" key="4">
    <source>
        <dbReference type="ARBA" id="ARBA00023242"/>
    </source>
</evidence>
<dbReference type="STRING" id="63057.A0A2P5D0Z0"/>
<feature type="region of interest" description="Disordered" evidence="5">
    <location>
        <begin position="112"/>
        <end position="233"/>
    </location>
</feature>
<comment type="subcellular location">
    <subcellularLocation>
        <location evidence="1">Nucleus</location>
    </subcellularLocation>
</comment>
<dbReference type="EMBL" id="JXTC01000308">
    <property type="protein sequence ID" value="PON66958.1"/>
    <property type="molecule type" value="Genomic_DNA"/>
</dbReference>
<gene>
    <name evidence="8" type="ORF">TorRG33x02_266440</name>
</gene>
<dbReference type="Pfam" id="PF00249">
    <property type="entry name" value="Myb_DNA-binding"/>
    <property type="match status" value="2"/>
</dbReference>
<dbReference type="SMART" id="SM00717">
    <property type="entry name" value="SANT"/>
    <property type="match status" value="2"/>
</dbReference>
<keyword evidence="2" id="KW-0677">Repeat</keyword>
<dbReference type="PANTHER" id="PTHR10641:SF1377">
    <property type="entry name" value="MYB-RELATED PROTEIN MYB4-LIKE"/>
    <property type="match status" value="1"/>
</dbReference>
<evidence type="ECO:0000313" key="8">
    <source>
        <dbReference type="EMBL" id="PON66958.1"/>
    </source>
</evidence>
<dbReference type="FunFam" id="1.10.10.60:FF:000001">
    <property type="entry name" value="MYB-related transcription factor"/>
    <property type="match status" value="1"/>
</dbReference>
<feature type="domain" description="HTH myb-type" evidence="7">
    <location>
        <begin position="9"/>
        <end position="61"/>
    </location>
</feature>
<dbReference type="PANTHER" id="PTHR10641">
    <property type="entry name" value="MYB FAMILY TRANSCRIPTION FACTOR"/>
    <property type="match status" value="1"/>
</dbReference>
<evidence type="ECO:0000256" key="5">
    <source>
        <dbReference type="SAM" id="MobiDB-lite"/>
    </source>
</evidence>
<dbReference type="PROSITE" id="PS50090">
    <property type="entry name" value="MYB_LIKE"/>
    <property type="match status" value="2"/>
</dbReference>
<evidence type="ECO:0000259" key="7">
    <source>
        <dbReference type="PROSITE" id="PS51294"/>
    </source>
</evidence>
<dbReference type="GO" id="GO:0003677">
    <property type="term" value="F:DNA binding"/>
    <property type="evidence" value="ECO:0007669"/>
    <property type="project" value="UniProtKB-KW"/>
</dbReference>
<dbReference type="AlphaFoldDB" id="A0A2P5D0Z0"/>
<organism evidence="8 9">
    <name type="scientific">Trema orientale</name>
    <name type="common">Charcoal tree</name>
    <name type="synonym">Celtis orientalis</name>
    <dbReference type="NCBI Taxonomy" id="63057"/>
    <lineage>
        <taxon>Eukaryota</taxon>
        <taxon>Viridiplantae</taxon>
        <taxon>Streptophyta</taxon>
        <taxon>Embryophyta</taxon>
        <taxon>Tracheophyta</taxon>
        <taxon>Spermatophyta</taxon>
        <taxon>Magnoliopsida</taxon>
        <taxon>eudicotyledons</taxon>
        <taxon>Gunneridae</taxon>
        <taxon>Pentapetalae</taxon>
        <taxon>rosids</taxon>
        <taxon>fabids</taxon>
        <taxon>Rosales</taxon>
        <taxon>Cannabaceae</taxon>
        <taxon>Trema</taxon>
    </lineage>
</organism>
<feature type="domain" description="Myb-like" evidence="6">
    <location>
        <begin position="62"/>
        <end position="112"/>
    </location>
</feature>
<keyword evidence="9" id="KW-1185">Reference proteome</keyword>
<keyword evidence="3" id="KW-0238">DNA-binding</keyword>
<dbReference type="CDD" id="cd00167">
    <property type="entry name" value="SANT"/>
    <property type="match status" value="2"/>
</dbReference>
<feature type="compositionally biased region" description="Low complexity" evidence="5">
    <location>
        <begin position="178"/>
        <end position="204"/>
    </location>
</feature>
<feature type="compositionally biased region" description="Basic and acidic residues" evidence="5">
    <location>
        <begin position="119"/>
        <end position="129"/>
    </location>
</feature>
<comment type="caution">
    <text evidence="8">The sequence shown here is derived from an EMBL/GenBank/DDBJ whole genome shotgun (WGS) entry which is preliminary data.</text>
</comment>
<evidence type="ECO:0000256" key="2">
    <source>
        <dbReference type="ARBA" id="ARBA00022737"/>
    </source>
</evidence>
<evidence type="ECO:0000256" key="1">
    <source>
        <dbReference type="ARBA" id="ARBA00004123"/>
    </source>
</evidence>
<dbReference type="InterPro" id="IPR001005">
    <property type="entry name" value="SANT/Myb"/>
</dbReference>
<sequence>MVRAPFYDKYGVKRGAWSSEEDDKLKAYVERYGHWNWRELPKFAGLSRCGKSCRLRWMNYLRPDVKRGSYTAEEESLIIKLHEEHGNKWSMIAAKLPGRTDNEIKNHWHTHLKKRSKLTHHDHDHDQKPTKFQTKDLYSSEYSSGGDRNSHGESEAQSSSSTTAPPDIAGLSPQILESSQYSPTETTSSTSTGSSSSTSSSSTSGAPEELVSTTNSTDDVAEDSTTHHDPSKLEALSIQEQYCGGDFWTEPFLEDNNVMSIQNEYYPACFAEEGILSSYNLSFYDGGMDYLL</sequence>
<dbReference type="PROSITE" id="PS51294">
    <property type="entry name" value="HTH_MYB"/>
    <property type="match status" value="2"/>
</dbReference>
<dbReference type="InParanoid" id="A0A2P5D0Z0"/>
<feature type="compositionally biased region" description="Polar residues" evidence="5">
    <location>
        <begin position="130"/>
        <end position="147"/>
    </location>
</feature>
<dbReference type="GO" id="GO:0005634">
    <property type="term" value="C:nucleus"/>
    <property type="evidence" value="ECO:0007669"/>
    <property type="project" value="UniProtKB-SubCell"/>
</dbReference>
<dbReference type="InterPro" id="IPR015495">
    <property type="entry name" value="Myb_TF_plants"/>
</dbReference>
<keyword evidence="4" id="KW-0539">Nucleus</keyword>
<feature type="domain" description="Myb-like" evidence="6">
    <location>
        <begin position="9"/>
        <end position="61"/>
    </location>
</feature>
<evidence type="ECO:0000259" key="6">
    <source>
        <dbReference type="PROSITE" id="PS50090"/>
    </source>
</evidence>
<accession>A0A2P5D0Z0</accession>
<protein>
    <submittedName>
        <fullName evidence="8">GAMYB transcription factor</fullName>
    </submittedName>
</protein>
<feature type="domain" description="HTH myb-type" evidence="7">
    <location>
        <begin position="62"/>
        <end position="116"/>
    </location>
</feature>
<dbReference type="InterPro" id="IPR017930">
    <property type="entry name" value="Myb_dom"/>
</dbReference>
<evidence type="ECO:0000313" key="9">
    <source>
        <dbReference type="Proteomes" id="UP000237000"/>
    </source>
</evidence>
<reference evidence="9" key="1">
    <citation type="submission" date="2016-06" db="EMBL/GenBank/DDBJ databases">
        <title>Parallel loss of symbiosis genes in relatives of nitrogen-fixing non-legume Parasponia.</title>
        <authorList>
            <person name="Van Velzen R."/>
            <person name="Holmer R."/>
            <person name="Bu F."/>
            <person name="Rutten L."/>
            <person name="Van Zeijl A."/>
            <person name="Liu W."/>
            <person name="Santuari L."/>
            <person name="Cao Q."/>
            <person name="Sharma T."/>
            <person name="Shen D."/>
            <person name="Roswanjaya Y."/>
            <person name="Wardhani T."/>
            <person name="Kalhor M.S."/>
            <person name="Jansen J."/>
            <person name="Van den Hoogen J."/>
            <person name="Gungor B."/>
            <person name="Hartog M."/>
            <person name="Hontelez J."/>
            <person name="Verver J."/>
            <person name="Yang W.-C."/>
            <person name="Schijlen E."/>
            <person name="Repin R."/>
            <person name="Schilthuizen M."/>
            <person name="Schranz E."/>
            <person name="Heidstra R."/>
            <person name="Miyata K."/>
            <person name="Fedorova E."/>
            <person name="Kohlen W."/>
            <person name="Bisseling T."/>
            <person name="Smit S."/>
            <person name="Geurts R."/>
        </authorList>
    </citation>
    <scope>NUCLEOTIDE SEQUENCE [LARGE SCALE GENOMIC DNA]</scope>
    <source>
        <strain evidence="9">cv. RG33-2</strain>
    </source>
</reference>
<dbReference type="SUPFAM" id="SSF46689">
    <property type="entry name" value="Homeodomain-like"/>
    <property type="match status" value="1"/>
</dbReference>
<dbReference type="Gene3D" id="1.10.10.60">
    <property type="entry name" value="Homeodomain-like"/>
    <property type="match status" value="2"/>
</dbReference>
<name>A0A2P5D0Z0_TREOI</name>